<feature type="binding site" evidence="9">
    <location>
        <position position="345"/>
    </location>
    <ligand>
        <name>[4Fe-4S] cluster</name>
        <dbReference type="ChEBI" id="CHEBI:49883"/>
    </ligand>
</feature>
<dbReference type="GO" id="GO:0097361">
    <property type="term" value="C:cytosolic [4Fe-4S] assembly targeting complex"/>
    <property type="evidence" value="ECO:0007669"/>
    <property type="project" value="EnsemblFungi"/>
</dbReference>
<sequence length="380" mass="42220">MMSYEILLLLHPTIVTEPGKVEEVKLGLARQYGGDSKIHQNIVDKFTLDEESDRLADEYDIVYYLAPEEAFLKKIPTKTLELIVKILKPNGEFMGCLPRESKIDAIMAGFITEDTKWIKPTPKVEGVALLKKKDESFGAKTVLKLPKFKKLSSPKLSSPASDSASVEQTEQHEQSLLPNFKKLSSPTLTDTSDLDDDTDSFSNKQSKLVFFTNDGDENEDEDEELLDENELLIADAGSDDLPSGFNSKPLIVPVECRLSNGKKRRKACKDCTCGLKEKEEADELKQRSIQDQVLGTLAKSATAEAIKIEERIKRKQESTKGKIVKFNESEITEIDFTIEGKTGGCGSCALGDAFRCDGCPYLGLPAFKPGQQITIFEDDF</sequence>
<feature type="region of interest" description="Linker" evidence="9">
    <location>
        <begin position="158"/>
        <end position="241"/>
    </location>
</feature>
<evidence type="ECO:0000256" key="4">
    <source>
        <dbReference type="ARBA" id="ARBA00022490"/>
    </source>
</evidence>
<dbReference type="InterPro" id="IPR046408">
    <property type="entry name" value="CIAPIN1"/>
</dbReference>
<dbReference type="HAMAP" id="MF_03115">
    <property type="entry name" value="Anamorsin"/>
    <property type="match status" value="1"/>
</dbReference>
<dbReference type="Proteomes" id="UP000094236">
    <property type="component" value="Unassembled WGS sequence"/>
</dbReference>
<feature type="region of interest" description="Fe-S binding site B" evidence="9">
    <location>
        <begin position="345"/>
        <end position="359"/>
    </location>
</feature>
<evidence type="ECO:0000256" key="8">
    <source>
        <dbReference type="ARBA" id="ARBA00023128"/>
    </source>
</evidence>
<evidence type="ECO:0000313" key="14">
    <source>
        <dbReference type="Proteomes" id="UP000094236"/>
    </source>
</evidence>
<feature type="short sequence motif" description="Cx2C motif 1" evidence="9">
    <location>
        <begin position="345"/>
        <end position="348"/>
    </location>
</feature>
<dbReference type="PANTHER" id="PTHR13273:SF14">
    <property type="entry name" value="ANAMORSIN"/>
    <property type="match status" value="1"/>
</dbReference>
<dbReference type="PANTHER" id="PTHR13273">
    <property type="entry name" value="ANAMORSIN"/>
    <property type="match status" value="1"/>
</dbReference>
<dbReference type="Gene3D" id="3.40.50.11000">
    <property type="entry name" value="Fe-S cluster assembly protein Dre2, N-terminal domain"/>
    <property type="match status" value="1"/>
</dbReference>
<feature type="binding site" evidence="9">
    <location>
        <position position="359"/>
    </location>
    <ligand>
        <name>[4Fe-4S] cluster</name>
        <dbReference type="ChEBI" id="CHEBI:49883"/>
    </ligand>
</feature>
<evidence type="ECO:0000259" key="11">
    <source>
        <dbReference type="Pfam" id="PF05093"/>
    </source>
</evidence>
<evidence type="ECO:0000259" key="12">
    <source>
        <dbReference type="Pfam" id="PF16803"/>
    </source>
</evidence>
<dbReference type="EMBL" id="KV454017">
    <property type="protein sequence ID" value="ODV93798.1"/>
    <property type="molecule type" value="Genomic_DNA"/>
</dbReference>
<evidence type="ECO:0000256" key="6">
    <source>
        <dbReference type="ARBA" id="ARBA00023004"/>
    </source>
</evidence>
<gene>
    <name evidence="13" type="ORF">PACTADRAFT_51547</name>
</gene>
<dbReference type="GO" id="GO:0009055">
    <property type="term" value="F:electron transfer activity"/>
    <property type="evidence" value="ECO:0007669"/>
    <property type="project" value="UniProtKB-UniRule"/>
</dbReference>
<evidence type="ECO:0000256" key="2">
    <source>
        <dbReference type="ARBA" id="ARBA00008169"/>
    </source>
</evidence>
<feature type="short sequence motif" description="Cx2C motif 2" evidence="9">
    <location>
        <begin position="356"/>
        <end position="359"/>
    </location>
</feature>
<feature type="compositionally biased region" description="Low complexity" evidence="10">
    <location>
        <begin position="153"/>
        <end position="165"/>
    </location>
</feature>
<dbReference type="Pfam" id="PF16803">
    <property type="entry name" value="DRE2_N"/>
    <property type="match status" value="1"/>
</dbReference>
<keyword evidence="7 9" id="KW-0411">Iron-sulfur</keyword>
<dbReference type="GO" id="GO:0051537">
    <property type="term" value="F:2 iron, 2 sulfur cluster binding"/>
    <property type="evidence" value="ECO:0007669"/>
    <property type="project" value="UniProtKB-UniRule"/>
</dbReference>
<dbReference type="InterPro" id="IPR031838">
    <property type="entry name" value="Dre2_N"/>
</dbReference>
<keyword evidence="4 9" id="KW-0963">Cytoplasm</keyword>
<feature type="binding site" evidence="9">
    <location>
        <position position="348"/>
    </location>
    <ligand>
        <name>[4Fe-4S] cluster</name>
        <dbReference type="ChEBI" id="CHEBI:49883"/>
    </ligand>
</feature>
<keyword evidence="6 9" id="KW-0408">Iron</keyword>
<dbReference type="OrthoDB" id="311633at2759"/>
<feature type="binding site" evidence="9">
    <location>
        <position position="273"/>
    </location>
    <ligand>
        <name>[2Fe-2S] cluster</name>
        <dbReference type="ChEBI" id="CHEBI:190135"/>
    </ligand>
</feature>
<keyword evidence="14" id="KW-1185">Reference proteome</keyword>
<organism evidence="13 14">
    <name type="scientific">Pachysolen tannophilus NRRL Y-2460</name>
    <dbReference type="NCBI Taxonomy" id="669874"/>
    <lineage>
        <taxon>Eukaryota</taxon>
        <taxon>Fungi</taxon>
        <taxon>Dikarya</taxon>
        <taxon>Ascomycota</taxon>
        <taxon>Saccharomycotina</taxon>
        <taxon>Pichiomycetes</taxon>
        <taxon>Pachysolenaceae</taxon>
        <taxon>Pachysolen</taxon>
    </lineage>
</organism>
<name>A0A1E4TQ43_PACTA</name>
<feature type="binding site" evidence="9">
    <location>
        <position position="356"/>
    </location>
    <ligand>
        <name>[4Fe-4S] cluster</name>
        <dbReference type="ChEBI" id="CHEBI:49883"/>
    </ligand>
</feature>
<evidence type="ECO:0000256" key="10">
    <source>
        <dbReference type="SAM" id="MobiDB-lite"/>
    </source>
</evidence>
<evidence type="ECO:0000256" key="1">
    <source>
        <dbReference type="ARBA" id="ARBA00001966"/>
    </source>
</evidence>
<dbReference type="GO" id="GO:0034599">
    <property type="term" value="P:cellular response to oxidative stress"/>
    <property type="evidence" value="ECO:0007669"/>
    <property type="project" value="EnsemblFungi"/>
</dbReference>
<evidence type="ECO:0000256" key="7">
    <source>
        <dbReference type="ARBA" id="ARBA00023014"/>
    </source>
</evidence>
<comment type="cofactor">
    <cofactor evidence="1 9">
        <name>[4Fe-4S] cluster</name>
        <dbReference type="ChEBI" id="CHEBI:49883"/>
    </cofactor>
</comment>
<keyword evidence="3 9" id="KW-0004">4Fe-4S</keyword>
<comment type="subcellular location">
    <subcellularLocation>
        <location evidence="9">Cytoplasm</location>
    </subcellularLocation>
    <subcellularLocation>
        <location evidence="9">Mitochondrion intermembrane space</location>
    </subcellularLocation>
</comment>
<feature type="binding site" evidence="9">
    <location>
        <position position="271"/>
    </location>
    <ligand>
        <name>[2Fe-2S] cluster</name>
        <dbReference type="ChEBI" id="CHEBI:190135"/>
    </ligand>
</feature>
<dbReference type="GO" id="GO:0016226">
    <property type="term" value="P:iron-sulfur cluster assembly"/>
    <property type="evidence" value="ECO:0007669"/>
    <property type="project" value="UniProtKB-UniRule"/>
</dbReference>
<feature type="region of interest" description="Disordered" evidence="10">
    <location>
        <begin position="152"/>
        <end position="199"/>
    </location>
</feature>
<evidence type="ECO:0000256" key="3">
    <source>
        <dbReference type="ARBA" id="ARBA00022485"/>
    </source>
</evidence>
<dbReference type="Pfam" id="PF05093">
    <property type="entry name" value="CIAPIN1"/>
    <property type="match status" value="1"/>
</dbReference>
<feature type="binding site" evidence="9">
    <location>
        <position position="256"/>
    </location>
    <ligand>
        <name>[2Fe-2S] cluster</name>
        <dbReference type="ChEBI" id="CHEBI:190135"/>
    </ligand>
</feature>
<dbReference type="GO" id="GO:1901299">
    <property type="term" value="P:negative regulation of hydrogen peroxide-mediated programmed cell death"/>
    <property type="evidence" value="ECO:0007669"/>
    <property type="project" value="EnsemblFungi"/>
</dbReference>
<comment type="caution">
    <text evidence="9">Lacks conserved residue(s) required for the propagation of feature annotation.</text>
</comment>
<keyword evidence="8 9" id="KW-0496">Mitochondrion</keyword>
<protein>
    <submittedName>
        <fullName evidence="13">Uncharacterized protein</fullName>
    </submittedName>
</protein>
<dbReference type="GO" id="GO:0005758">
    <property type="term" value="C:mitochondrial intermembrane space"/>
    <property type="evidence" value="ECO:0007669"/>
    <property type="project" value="UniProtKB-SubCell"/>
</dbReference>
<reference evidence="14" key="1">
    <citation type="submission" date="2016-05" db="EMBL/GenBank/DDBJ databases">
        <title>Comparative genomics of biotechnologically important yeasts.</title>
        <authorList>
            <consortium name="DOE Joint Genome Institute"/>
            <person name="Riley R."/>
            <person name="Haridas S."/>
            <person name="Wolfe K.H."/>
            <person name="Lopes M.R."/>
            <person name="Hittinger C.T."/>
            <person name="Goker M."/>
            <person name="Salamov A."/>
            <person name="Wisecaver J."/>
            <person name="Long T.M."/>
            <person name="Aerts A.L."/>
            <person name="Barry K."/>
            <person name="Choi C."/>
            <person name="Clum A."/>
            <person name="Coughlan A.Y."/>
            <person name="Deshpande S."/>
            <person name="Douglass A.P."/>
            <person name="Hanson S.J."/>
            <person name="Klenk H.-P."/>
            <person name="Labutti K."/>
            <person name="Lapidus A."/>
            <person name="Lindquist E."/>
            <person name="Lipzen A."/>
            <person name="Meier-Kolthoff J.P."/>
            <person name="Ohm R.A."/>
            <person name="Otillar R.P."/>
            <person name="Pangilinan J."/>
            <person name="Peng Y."/>
            <person name="Rokas A."/>
            <person name="Rosa C.A."/>
            <person name="Scheuner C."/>
            <person name="Sibirny A.A."/>
            <person name="Slot J.C."/>
            <person name="Stielow J.B."/>
            <person name="Sun H."/>
            <person name="Kurtzman C.P."/>
            <person name="Blackwell M."/>
            <person name="Grigoriev I.V."/>
            <person name="Jeffries T.W."/>
        </authorList>
    </citation>
    <scope>NUCLEOTIDE SEQUENCE [LARGE SCALE GENOMIC DNA]</scope>
    <source>
        <strain evidence="14">NRRL Y-2460</strain>
    </source>
</reference>
<comment type="domain">
    <text evidence="9">The C-terminal domain binds 2 Fe-S clusters but is otherwise mostly in an intrinsically disordered conformation.</text>
</comment>
<dbReference type="AlphaFoldDB" id="A0A1E4TQ43"/>
<feature type="domain" description="Anamorsin C-terminal" evidence="11">
    <location>
        <begin position="251"/>
        <end position="375"/>
    </location>
</feature>
<dbReference type="GO" id="GO:0005829">
    <property type="term" value="C:cytosol"/>
    <property type="evidence" value="ECO:0007669"/>
    <property type="project" value="EnsemblFungi"/>
</dbReference>
<comment type="cofactor">
    <cofactor evidence="9">
        <name>[2Fe-2S] cluster</name>
        <dbReference type="ChEBI" id="CHEBI:190135"/>
    </cofactor>
</comment>
<dbReference type="GO" id="GO:0051539">
    <property type="term" value="F:4 iron, 4 sulfur cluster binding"/>
    <property type="evidence" value="ECO:0007669"/>
    <property type="project" value="UniProtKB-KW"/>
</dbReference>
<comment type="domain">
    <text evidence="9">The twin Cx2C motifs are involved in the recognition by the mitochondrial MIA40-ERV1 disulfide relay system. The formation of 2 disulfide bonds in the Cx2C motifs through dithiol/disulfide exchange reactions effectively traps the protein in the mitochondrial intermembrane space.</text>
</comment>
<dbReference type="InterPro" id="IPR007785">
    <property type="entry name" value="Anamorsin"/>
</dbReference>
<keyword evidence="9" id="KW-0001">2Fe-2S</keyword>
<evidence type="ECO:0000256" key="5">
    <source>
        <dbReference type="ARBA" id="ARBA00022723"/>
    </source>
</evidence>
<evidence type="ECO:0000313" key="13">
    <source>
        <dbReference type="EMBL" id="ODV93798.1"/>
    </source>
</evidence>
<feature type="domain" description="Fe-S cluster assembly protein Dre2 N-terminal" evidence="12">
    <location>
        <begin position="5"/>
        <end position="127"/>
    </location>
</feature>
<accession>A0A1E4TQ43</accession>
<proteinExistence type="inferred from homology"/>
<feature type="binding site" evidence="9">
    <location>
        <position position="268"/>
    </location>
    <ligand>
        <name>[2Fe-2S] cluster</name>
        <dbReference type="ChEBI" id="CHEBI:190135"/>
    </ligand>
</feature>
<evidence type="ECO:0000256" key="9">
    <source>
        <dbReference type="HAMAP-Rule" id="MF_03115"/>
    </source>
</evidence>
<dbReference type="STRING" id="669874.A0A1E4TQ43"/>
<comment type="similarity">
    <text evidence="2 9">Belongs to the anamorsin family.</text>
</comment>
<dbReference type="GO" id="GO:0045019">
    <property type="term" value="P:negative regulation of nitric oxide biosynthetic process"/>
    <property type="evidence" value="ECO:0007669"/>
    <property type="project" value="EnsemblFungi"/>
</dbReference>
<dbReference type="GO" id="GO:0046872">
    <property type="term" value="F:metal ion binding"/>
    <property type="evidence" value="ECO:0007669"/>
    <property type="project" value="UniProtKB-KW"/>
</dbReference>
<keyword evidence="5 9" id="KW-0479">Metal-binding</keyword>
<comment type="domain">
    <text evidence="9">The N-terminal domain has structural similarity with S-adenosyl-L-methionine-dependent methyltransferases, but does not bind S-adenosyl-L-methionine. It is required for correct assembly of the 2 Fe-S clusters.</text>
</comment>